<gene>
    <name evidence="4" type="ORF">A1O9_06323</name>
</gene>
<comment type="caution">
    <text evidence="4">The sequence shown here is derived from an EMBL/GenBank/DDBJ whole genome shotgun (WGS) entry which is preliminary data.</text>
</comment>
<dbReference type="InterPro" id="IPR018535">
    <property type="entry name" value="DUF1996"/>
</dbReference>
<feature type="domain" description="WSC" evidence="3">
    <location>
        <begin position="607"/>
        <end position="699"/>
    </location>
</feature>
<evidence type="ECO:0000256" key="2">
    <source>
        <dbReference type="SAM" id="SignalP"/>
    </source>
</evidence>
<dbReference type="GeneID" id="25281240"/>
<name>A0A072PF65_9EURO</name>
<dbReference type="VEuPathDB" id="FungiDB:A1O9_06323"/>
<dbReference type="OrthoDB" id="74764at2759"/>
<feature type="region of interest" description="Disordered" evidence="1">
    <location>
        <begin position="461"/>
        <end position="507"/>
    </location>
</feature>
<accession>A0A072PF65</accession>
<dbReference type="PROSITE" id="PS51212">
    <property type="entry name" value="WSC"/>
    <property type="match status" value="2"/>
</dbReference>
<feature type="signal peptide" evidence="2">
    <location>
        <begin position="1"/>
        <end position="20"/>
    </location>
</feature>
<feature type="compositionally biased region" description="Low complexity" evidence="1">
    <location>
        <begin position="536"/>
        <end position="569"/>
    </location>
</feature>
<dbReference type="SMART" id="SM00321">
    <property type="entry name" value="WSC"/>
    <property type="match status" value="2"/>
</dbReference>
<proteinExistence type="predicted"/>
<sequence>MSVLLAAGLVAALAASPAAAFWRLPCKSPIVVERADPIVQPGQVSNHLHTIMGGNGFDFTMDYNDTQKSTCSSCTVIGDNSNYWTPTLFYRHQDGTFESVEQIGGATVYYLQRSGKGEKIVSPPAGFRMVAGNPFKRSGGDDFKSQAISYACLDYNGPAKKETQNFPNYNCPNGLRAQVFFPSCWNGKDLDSKDHTSHMSYPANSYNSGACPPDFPVHLISIFFEIIWDTGKFADKWYGDSQPFVWSQGDPTGYGGHGDFLMGWDPDHLQDAIDQCTNDSGRVEDCPVFDLIPDKQAEGCRIPSGVDELVSGILPALPGCNPVQPGPQAEPQPPTCGAPTEISYSGKKDYVDLTSKGWGYMGCGTDNYYNRALTGASQSNDKMTNENCVAFCESKGFSIAGTEYGRECYCGNSLPDGAKPISGIAGNCIMPCAGNSDQFCGAGGALSLYSKCTGECTNVGGGAAPPTKPSTSAAPSQPSASAPAQSSTTLAPSNTKPPTEVVVPTTTAVPQDTTVVATTSTLVTTTCSSDSEPSESTAPADDSGSSDASSLEGSDAPATTDSTPSDASSLGEPDVTSPSTAFKRYVHYTSEPTSSKPSSAAPSSTSGFTYAGCFVDTVNPRSLPNWSNFNGPNVSNEACITFCAGRGFSIAGTEYAGQCFCGNELTTQQLDDSKCNMACTGNSSEKCGGPGALSVYKASSPTKRSTSFITRHLGHLAKHGRRSAARVL</sequence>
<dbReference type="EMBL" id="AMGV01000004">
    <property type="protein sequence ID" value="KEF58397.1"/>
    <property type="molecule type" value="Genomic_DNA"/>
</dbReference>
<dbReference type="RefSeq" id="XP_013260987.1">
    <property type="nucleotide sequence ID" value="XM_013405533.1"/>
</dbReference>
<evidence type="ECO:0000313" key="5">
    <source>
        <dbReference type="Proteomes" id="UP000027920"/>
    </source>
</evidence>
<keyword evidence="2" id="KW-0732">Signal</keyword>
<dbReference type="InterPro" id="IPR002889">
    <property type="entry name" value="WSC_carb-bd"/>
</dbReference>
<dbReference type="PANTHER" id="PTHR43662:SF3">
    <property type="entry name" value="DOMAIN PROTEIN, PUTATIVE (AFU_ORTHOLOGUE AFUA_6G11970)-RELATED"/>
    <property type="match status" value="1"/>
</dbReference>
<evidence type="ECO:0000313" key="4">
    <source>
        <dbReference type="EMBL" id="KEF58397.1"/>
    </source>
</evidence>
<feature type="compositionally biased region" description="Low complexity" evidence="1">
    <location>
        <begin position="469"/>
        <end position="507"/>
    </location>
</feature>
<evidence type="ECO:0000256" key="1">
    <source>
        <dbReference type="SAM" id="MobiDB-lite"/>
    </source>
</evidence>
<dbReference type="PANTHER" id="PTHR43662">
    <property type="match status" value="1"/>
</dbReference>
<reference evidence="4 5" key="1">
    <citation type="submission" date="2013-03" db="EMBL/GenBank/DDBJ databases">
        <title>The Genome Sequence of Exophiala aquamarina CBS 119918.</title>
        <authorList>
            <consortium name="The Broad Institute Genomics Platform"/>
            <person name="Cuomo C."/>
            <person name="de Hoog S."/>
            <person name="Gorbushina A."/>
            <person name="Walker B."/>
            <person name="Young S.K."/>
            <person name="Zeng Q."/>
            <person name="Gargeya S."/>
            <person name="Fitzgerald M."/>
            <person name="Haas B."/>
            <person name="Abouelleil A."/>
            <person name="Allen A.W."/>
            <person name="Alvarado L."/>
            <person name="Arachchi H.M."/>
            <person name="Berlin A.M."/>
            <person name="Chapman S.B."/>
            <person name="Gainer-Dewar J."/>
            <person name="Goldberg J."/>
            <person name="Griggs A."/>
            <person name="Gujja S."/>
            <person name="Hansen M."/>
            <person name="Howarth C."/>
            <person name="Imamovic A."/>
            <person name="Ireland A."/>
            <person name="Larimer J."/>
            <person name="McCowan C."/>
            <person name="Murphy C."/>
            <person name="Pearson M."/>
            <person name="Poon T.W."/>
            <person name="Priest M."/>
            <person name="Roberts A."/>
            <person name="Saif S."/>
            <person name="Shea T."/>
            <person name="Sisk P."/>
            <person name="Sykes S."/>
            <person name="Wortman J."/>
            <person name="Nusbaum C."/>
            <person name="Birren B."/>
        </authorList>
    </citation>
    <scope>NUCLEOTIDE SEQUENCE [LARGE SCALE GENOMIC DNA]</scope>
    <source>
        <strain evidence="4 5">CBS 119918</strain>
    </source>
</reference>
<dbReference type="Pfam" id="PF09362">
    <property type="entry name" value="DUF1996"/>
    <property type="match status" value="1"/>
</dbReference>
<evidence type="ECO:0000259" key="3">
    <source>
        <dbReference type="PROSITE" id="PS51212"/>
    </source>
</evidence>
<protein>
    <submittedName>
        <fullName evidence="4">Murein transglycosylase</fullName>
    </submittedName>
</protein>
<dbReference type="HOGENOM" id="CLU_014722_3_1_1"/>
<dbReference type="AlphaFoldDB" id="A0A072PF65"/>
<feature type="chain" id="PRO_5001683437" evidence="2">
    <location>
        <begin position="21"/>
        <end position="728"/>
    </location>
</feature>
<feature type="domain" description="WSC" evidence="3">
    <location>
        <begin position="357"/>
        <end position="452"/>
    </location>
</feature>
<organism evidence="4 5">
    <name type="scientific">Exophiala aquamarina CBS 119918</name>
    <dbReference type="NCBI Taxonomy" id="1182545"/>
    <lineage>
        <taxon>Eukaryota</taxon>
        <taxon>Fungi</taxon>
        <taxon>Dikarya</taxon>
        <taxon>Ascomycota</taxon>
        <taxon>Pezizomycotina</taxon>
        <taxon>Eurotiomycetes</taxon>
        <taxon>Chaetothyriomycetidae</taxon>
        <taxon>Chaetothyriales</taxon>
        <taxon>Herpotrichiellaceae</taxon>
        <taxon>Exophiala</taxon>
    </lineage>
</organism>
<feature type="region of interest" description="Disordered" evidence="1">
    <location>
        <begin position="524"/>
        <end position="578"/>
    </location>
</feature>
<keyword evidence="5" id="KW-1185">Reference proteome</keyword>
<dbReference type="Proteomes" id="UP000027920">
    <property type="component" value="Unassembled WGS sequence"/>
</dbReference>
<dbReference type="Pfam" id="PF01822">
    <property type="entry name" value="WSC"/>
    <property type="match status" value="2"/>
</dbReference>
<dbReference type="STRING" id="1182545.A0A072PF65"/>